<dbReference type="Gene3D" id="3.40.605.10">
    <property type="entry name" value="Aldehyde Dehydrogenase, Chain A, domain 1"/>
    <property type="match status" value="1"/>
</dbReference>
<sequence length="488" mass="52321">MVKPIYIAGEWRQGRGPVSTSYFPADGSINDQISTASVEDVAEAVEAAERAWRDPSWRHSLPHQRAAVLYRVADLIELRSEELARLQTRDNGKPLQETRGLVASAAGTARYFAAVCETLDEQLPTPRSPDFMTLSVHEPLGVVAAITPWNSPIASEMQKIAPALAGGNAVLLKPADATPLAALALARIFEEAGLPKGLLSVLPGRGSIVGEALARHPLVKKISFTGGTNTGRRLAHIAADKLIPTSLELGGKSPTIVLADANLELAAKGVVYGIFSSAGQACIAGARLFVHQSLYEAFLTRLLALTRELRIGHPEQPGIHIGPLISESHLQSVDEYVALAKAEGGQVLCGGARLTGAEYAKGSFYPPTIITGLSNQARVCQEEIFGPVLVVLPFADDAQLLQQANDSVFGLAAGIWSEDFRRAWALARRLEVGTVWINTYKKFSVSAPFGGFKESGLGREKGRQGVFAYMQQKSVYLGLGDQPNPWCN</sequence>
<comment type="caution">
    <text evidence="6">The sequence shown here is derived from an EMBL/GenBank/DDBJ whole genome shotgun (WGS) entry which is preliminary data.</text>
</comment>
<evidence type="ECO:0000256" key="3">
    <source>
        <dbReference type="PROSITE-ProRule" id="PRU10007"/>
    </source>
</evidence>
<reference evidence="6 7" key="1">
    <citation type="submission" date="2012-06" db="EMBL/GenBank/DDBJ databases">
        <title>The Genome Sequence of Aeromonas veronii AMC34.</title>
        <authorList>
            <consortium name="The Broad Institute Genome Sequencing Platform"/>
            <person name="Earl A."/>
            <person name="Ward D."/>
            <person name="Feldgarden M."/>
            <person name="Gevers D."/>
            <person name="Graf J."/>
            <person name="Tomasi A."/>
            <person name="Horneman A."/>
            <person name="Walker B."/>
            <person name="Young S.K."/>
            <person name="Zeng Q."/>
            <person name="Gargeya S."/>
            <person name="Fitzgerald M."/>
            <person name="Haas B."/>
            <person name="Abouelleil A."/>
            <person name="Alvarado L."/>
            <person name="Arachchi H.M."/>
            <person name="Berlin A.M."/>
            <person name="Chapman S.B."/>
            <person name="Goldberg J."/>
            <person name="Griggs A."/>
            <person name="Gujja S."/>
            <person name="Hansen M."/>
            <person name="Howarth C."/>
            <person name="Imamovic A."/>
            <person name="Larimer J."/>
            <person name="McCowan C."/>
            <person name="Montmayeur A."/>
            <person name="Murphy C."/>
            <person name="Neiman D."/>
            <person name="Pearson M."/>
            <person name="Priest M."/>
            <person name="Roberts A."/>
            <person name="Saif S."/>
            <person name="Shea T."/>
            <person name="Sisk P."/>
            <person name="Sykes S."/>
            <person name="Wortman J."/>
            <person name="Nusbaum C."/>
            <person name="Birren B."/>
        </authorList>
    </citation>
    <scope>NUCLEOTIDE SEQUENCE [LARGE SCALE GENOMIC DNA]</scope>
    <source>
        <strain evidence="6 7">AMC34</strain>
    </source>
</reference>
<dbReference type="InterPro" id="IPR029510">
    <property type="entry name" value="Ald_DH_CS_GLU"/>
</dbReference>
<dbReference type="InterPro" id="IPR016161">
    <property type="entry name" value="Ald_DH/histidinol_DH"/>
</dbReference>
<evidence type="ECO:0000259" key="5">
    <source>
        <dbReference type="Pfam" id="PF00171"/>
    </source>
</evidence>
<proteinExistence type="inferred from homology"/>
<evidence type="ECO:0000256" key="2">
    <source>
        <dbReference type="ARBA" id="ARBA00023002"/>
    </source>
</evidence>
<dbReference type="FunFam" id="3.40.309.10:FF:000012">
    <property type="entry name" value="Betaine aldehyde dehydrogenase"/>
    <property type="match status" value="1"/>
</dbReference>
<dbReference type="PANTHER" id="PTHR11699">
    <property type="entry name" value="ALDEHYDE DEHYDROGENASE-RELATED"/>
    <property type="match status" value="1"/>
</dbReference>
<dbReference type="SUPFAM" id="SSF53720">
    <property type="entry name" value="ALDH-like"/>
    <property type="match status" value="1"/>
</dbReference>
<gene>
    <name evidence="6" type="ORF">HMPREF1168_03766</name>
</gene>
<feature type="active site" evidence="3">
    <location>
        <position position="248"/>
    </location>
</feature>
<comment type="similarity">
    <text evidence="1 4">Belongs to the aldehyde dehydrogenase family.</text>
</comment>
<evidence type="ECO:0000313" key="7">
    <source>
        <dbReference type="Proteomes" id="UP000006087"/>
    </source>
</evidence>
<dbReference type="EMBL" id="AGWU01000024">
    <property type="protein sequence ID" value="EKB17539.1"/>
    <property type="molecule type" value="Genomic_DNA"/>
</dbReference>
<dbReference type="FunFam" id="3.40.605.10:FF:000007">
    <property type="entry name" value="NAD/NADP-dependent betaine aldehyde dehydrogenase"/>
    <property type="match status" value="1"/>
</dbReference>
<dbReference type="AlphaFoldDB" id="K1JDD0"/>
<evidence type="ECO:0000313" key="6">
    <source>
        <dbReference type="EMBL" id="EKB17539.1"/>
    </source>
</evidence>
<dbReference type="HOGENOM" id="CLU_005391_1_0_6"/>
<dbReference type="RefSeq" id="WP_005347561.1">
    <property type="nucleotide sequence ID" value="NZ_JH823256.1"/>
</dbReference>
<keyword evidence="2 4" id="KW-0560">Oxidoreductase</keyword>
<name>K1JDD0_AERVE</name>
<dbReference type="CDD" id="cd07114">
    <property type="entry name" value="ALDH_DhaS"/>
    <property type="match status" value="1"/>
</dbReference>
<dbReference type="InterPro" id="IPR016162">
    <property type="entry name" value="Ald_DH_N"/>
</dbReference>
<dbReference type="PROSITE" id="PS00687">
    <property type="entry name" value="ALDEHYDE_DEHYDR_GLU"/>
    <property type="match status" value="1"/>
</dbReference>
<dbReference type="PATRIC" id="fig|1073383.3.peg.3762"/>
<organism evidence="6 7">
    <name type="scientific">Aeromonas veronii AMC34</name>
    <dbReference type="NCBI Taxonomy" id="1073383"/>
    <lineage>
        <taxon>Bacteria</taxon>
        <taxon>Pseudomonadati</taxon>
        <taxon>Pseudomonadota</taxon>
        <taxon>Gammaproteobacteria</taxon>
        <taxon>Aeromonadales</taxon>
        <taxon>Aeromonadaceae</taxon>
        <taxon>Aeromonas</taxon>
    </lineage>
</organism>
<evidence type="ECO:0000256" key="1">
    <source>
        <dbReference type="ARBA" id="ARBA00009986"/>
    </source>
</evidence>
<dbReference type="InterPro" id="IPR016160">
    <property type="entry name" value="Ald_DH_CS_CYS"/>
</dbReference>
<dbReference type="GO" id="GO:0016620">
    <property type="term" value="F:oxidoreductase activity, acting on the aldehyde or oxo group of donors, NAD or NADP as acceptor"/>
    <property type="evidence" value="ECO:0007669"/>
    <property type="project" value="InterPro"/>
</dbReference>
<protein>
    <recommendedName>
        <fullName evidence="5">Aldehyde dehydrogenase domain-containing protein</fullName>
    </recommendedName>
</protein>
<accession>K1JDD0</accession>
<feature type="domain" description="Aldehyde dehydrogenase" evidence="5">
    <location>
        <begin position="19"/>
        <end position="475"/>
    </location>
</feature>
<evidence type="ECO:0000256" key="4">
    <source>
        <dbReference type="RuleBase" id="RU003345"/>
    </source>
</evidence>
<dbReference type="InterPro" id="IPR016163">
    <property type="entry name" value="Ald_DH_C"/>
</dbReference>
<dbReference type="InterPro" id="IPR015590">
    <property type="entry name" value="Aldehyde_DH_dom"/>
</dbReference>
<dbReference type="PROSITE" id="PS00070">
    <property type="entry name" value="ALDEHYDE_DEHYDR_CYS"/>
    <property type="match status" value="1"/>
</dbReference>
<dbReference type="Proteomes" id="UP000006087">
    <property type="component" value="Unassembled WGS sequence"/>
</dbReference>
<dbReference type="Pfam" id="PF00171">
    <property type="entry name" value="Aldedh"/>
    <property type="match status" value="1"/>
</dbReference>
<dbReference type="Gene3D" id="3.40.309.10">
    <property type="entry name" value="Aldehyde Dehydrogenase, Chain A, domain 2"/>
    <property type="match status" value="1"/>
</dbReference>